<proteinExistence type="predicted"/>
<dbReference type="Proteomes" id="UP001066276">
    <property type="component" value="Chromosome 7"/>
</dbReference>
<organism evidence="1 2">
    <name type="scientific">Pleurodeles waltl</name>
    <name type="common">Iberian ribbed newt</name>
    <dbReference type="NCBI Taxonomy" id="8319"/>
    <lineage>
        <taxon>Eukaryota</taxon>
        <taxon>Metazoa</taxon>
        <taxon>Chordata</taxon>
        <taxon>Craniata</taxon>
        <taxon>Vertebrata</taxon>
        <taxon>Euteleostomi</taxon>
        <taxon>Amphibia</taxon>
        <taxon>Batrachia</taxon>
        <taxon>Caudata</taxon>
        <taxon>Salamandroidea</taxon>
        <taxon>Salamandridae</taxon>
        <taxon>Pleurodelinae</taxon>
        <taxon>Pleurodeles</taxon>
    </lineage>
</organism>
<name>A0AAV7PCU9_PLEWA</name>
<sequence>MNVEPLISAYIEEPLFCVLRRSVRPRRTQRGIQASGDGPVRLRRTEPRLRLTLLGERSSGYGELKYEIHSGHSHSISWV</sequence>
<evidence type="ECO:0000313" key="1">
    <source>
        <dbReference type="EMBL" id="KAJ1126141.1"/>
    </source>
</evidence>
<reference evidence="1" key="1">
    <citation type="journal article" date="2022" name="bioRxiv">
        <title>Sequencing and chromosome-scale assembly of the giantPleurodeles waltlgenome.</title>
        <authorList>
            <person name="Brown T."/>
            <person name="Elewa A."/>
            <person name="Iarovenko S."/>
            <person name="Subramanian E."/>
            <person name="Araus A.J."/>
            <person name="Petzold A."/>
            <person name="Susuki M."/>
            <person name="Suzuki K.-i.T."/>
            <person name="Hayashi T."/>
            <person name="Toyoda A."/>
            <person name="Oliveira C."/>
            <person name="Osipova E."/>
            <person name="Leigh N.D."/>
            <person name="Simon A."/>
            <person name="Yun M.H."/>
        </authorList>
    </citation>
    <scope>NUCLEOTIDE SEQUENCE</scope>
    <source>
        <strain evidence="1">20211129_DDA</strain>
        <tissue evidence="1">Liver</tissue>
    </source>
</reference>
<accession>A0AAV7PCU9</accession>
<gene>
    <name evidence="1" type="ORF">NDU88_004550</name>
</gene>
<dbReference type="EMBL" id="JANPWB010000011">
    <property type="protein sequence ID" value="KAJ1126141.1"/>
    <property type="molecule type" value="Genomic_DNA"/>
</dbReference>
<evidence type="ECO:0000313" key="2">
    <source>
        <dbReference type="Proteomes" id="UP001066276"/>
    </source>
</evidence>
<keyword evidence="2" id="KW-1185">Reference proteome</keyword>
<protein>
    <submittedName>
        <fullName evidence="1">Uncharacterized protein</fullName>
    </submittedName>
</protein>
<dbReference type="AlphaFoldDB" id="A0AAV7PCU9"/>
<comment type="caution">
    <text evidence="1">The sequence shown here is derived from an EMBL/GenBank/DDBJ whole genome shotgun (WGS) entry which is preliminary data.</text>
</comment>